<evidence type="ECO:0000313" key="4">
    <source>
        <dbReference type="Proteomes" id="UP000005240"/>
    </source>
</evidence>
<keyword evidence="4" id="KW-1185">Reference proteome</keyword>
<dbReference type="EMBL" id="ADAS02000570">
    <property type="protein sequence ID" value="OAV87133.1"/>
    <property type="molecule type" value="Genomic_DNA"/>
</dbReference>
<reference evidence="3" key="4">
    <citation type="submission" date="2025-05" db="UniProtKB">
        <authorList>
            <consortium name="EnsemblFungi"/>
        </authorList>
    </citation>
    <scope>IDENTIFICATION</scope>
    <source>
        <strain evidence="3">isolate 1-1 / race 1 (BBBD)</strain>
    </source>
</reference>
<feature type="compositionally biased region" description="Basic and acidic residues" evidence="1">
    <location>
        <begin position="19"/>
        <end position="33"/>
    </location>
</feature>
<protein>
    <submittedName>
        <fullName evidence="2 3">Uncharacterized protein</fullName>
    </submittedName>
</protein>
<gene>
    <name evidence="2" type="ORF">PTTG_29555</name>
</gene>
<feature type="region of interest" description="Disordered" evidence="1">
    <location>
        <begin position="1"/>
        <end position="87"/>
    </location>
</feature>
<reference evidence="2" key="2">
    <citation type="submission" date="2016-05" db="EMBL/GenBank/DDBJ databases">
        <title>Comparative analysis highlights variable genome content of wheat rusts and divergence of the mating loci.</title>
        <authorList>
            <person name="Cuomo C.A."/>
            <person name="Bakkeren G."/>
            <person name="Szabo L."/>
            <person name="Khalil H."/>
            <person name="Joly D."/>
            <person name="Goldberg J."/>
            <person name="Young S."/>
            <person name="Zeng Q."/>
            <person name="Fellers J."/>
        </authorList>
    </citation>
    <scope>NUCLEOTIDE SEQUENCE [LARGE SCALE GENOMIC DNA]</scope>
    <source>
        <strain evidence="2">1-1 BBBD Race 1</strain>
    </source>
</reference>
<feature type="compositionally biased region" description="Polar residues" evidence="1">
    <location>
        <begin position="1"/>
        <end position="18"/>
    </location>
</feature>
<dbReference type="EnsemblFungi" id="PTTG_29555-t43_1">
    <property type="protein sequence ID" value="PTTG_29555-t43_1-p1"/>
    <property type="gene ID" value="PTTG_29555"/>
</dbReference>
<accession>A0A180G5J8</accession>
<feature type="compositionally biased region" description="Basic and acidic residues" evidence="1">
    <location>
        <begin position="74"/>
        <end position="86"/>
    </location>
</feature>
<evidence type="ECO:0000313" key="2">
    <source>
        <dbReference type="EMBL" id="OAV87133.1"/>
    </source>
</evidence>
<name>A0A180G5J8_PUCT1</name>
<evidence type="ECO:0000313" key="3">
    <source>
        <dbReference type="EnsemblFungi" id="PTTG_29555-t43_1-p1"/>
    </source>
</evidence>
<sequence>MKTGINGVSSASAEPSIQTEKDVERCRNTDPDPHPQQPLRKLARIAQGASPSPAAKKEAHQVRTLLVKAQNQEQPKRTLTLEDRLGPRHQPGLLARLLEAKATQPDASEVFRQNKTKLLK</sequence>
<proteinExistence type="predicted"/>
<reference evidence="2" key="1">
    <citation type="submission" date="2009-11" db="EMBL/GenBank/DDBJ databases">
        <authorList>
            <consortium name="The Broad Institute Genome Sequencing Platform"/>
            <person name="Ward D."/>
            <person name="Feldgarden M."/>
            <person name="Earl A."/>
            <person name="Young S.K."/>
            <person name="Zeng Q."/>
            <person name="Koehrsen M."/>
            <person name="Alvarado L."/>
            <person name="Berlin A."/>
            <person name="Bochicchio J."/>
            <person name="Borenstein D."/>
            <person name="Chapman S.B."/>
            <person name="Chen Z."/>
            <person name="Engels R."/>
            <person name="Freedman E."/>
            <person name="Gellesch M."/>
            <person name="Goldberg J."/>
            <person name="Griggs A."/>
            <person name="Gujja S."/>
            <person name="Heilman E."/>
            <person name="Heiman D."/>
            <person name="Hepburn T."/>
            <person name="Howarth C."/>
            <person name="Jen D."/>
            <person name="Larson L."/>
            <person name="Lewis B."/>
            <person name="Mehta T."/>
            <person name="Park D."/>
            <person name="Pearson M."/>
            <person name="Roberts A."/>
            <person name="Saif S."/>
            <person name="Shea T."/>
            <person name="Shenoy N."/>
            <person name="Sisk P."/>
            <person name="Stolte C."/>
            <person name="Sykes S."/>
            <person name="Thomson T."/>
            <person name="Walk T."/>
            <person name="White J."/>
            <person name="Yandava C."/>
            <person name="Izard J."/>
            <person name="Baranova O.V."/>
            <person name="Blanton J.M."/>
            <person name="Tanner A.C."/>
            <person name="Dewhirst F.E."/>
            <person name="Haas B."/>
            <person name="Nusbaum C."/>
            <person name="Birren B."/>
        </authorList>
    </citation>
    <scope>NUCLEOTIDE SEQUENCE [LARGE SCALE GENOMIC DNA]</scope>
    <source>
        <strain evidence="2">1-1 BBBD Race 1</strain>
    </source>
</reference>
<dbReference type="Proteomes" id="UP000005240">
    <property type="component" value="Unassembled WGS sequence"/>
</dbReference>
<dbReference type="VEuPathDB" id="FungiDB:PTTG_29555"/>
<reference evidence="3 4" key="3">
    <citation type="journal article" date="2017" name="G3 (Bethesda)">
        <title>Comparative analysis highlights variable genome content of wheat rusts and divergence of the mating loci.</title>
        <authorList>
            <person name="Cuomo C.A."/>
            <person name="Bakkeren G."/>
            <person name="Khalil H.B."/>
            <person name="Panwar V."/>
            <person name="Joly D."/>
            <person name="Linning R."/>
            <person name="Sakthikumar S."/>
            <person name="Song X."/>
            <person name="Adiconis X."/>
            <person name="Fan L."/>
            <person name="Goldberg J.M."/>
            <person name="Levin J.Z."/>
            <person name="Young S."/>
            <person name="Zeng Q."/>
            <person name="Anikster Y."/>
            <person name="Bruce M."/>
            <person name="Wang M."/>
            <person name="Yin C."/>
            <person name="McCallum B."/>
            <person name="Szabo L.J."/>
            <person name="Hulbert S."/>
            <person name="Chen X."/>
            <person name="Fellers J.P."/>
        </authorList>
    </citation>
    <scope>NUCLEOTIDE SEQUENCE</scope>
    <source>
        <strain evidence="3">isolate 1-1 / race 1 (BBBD)</strain>
        <strain evidence="4">Isolate 1-1 / race 1 (BBBD)</strain>
    </source>
</reference>
<dbReference type="AlphaFoldDB" id="A0A180G5J8"/>
<evidence type="ECO:0000256" key="1">
    <source>
        <dbReference type="SAM" id="MobiDB-lite"/>
    </source>
</evidence>
<organism evidence="2">
    <name type="scientific">Puccinia triticina (isolate 1-1 / race 1 (BBBD))</name>
    <name type="common">Brown leaf rust fungus</name>
    <dbReference type="NCBI Taxonomy" id="630390"/>
    <lineage>
        <taxon>Eukaryota</taxon>
        <taxon>Fungi</taxon>
        <taxon>Dikarya</taxon>
        <taxon>Basidiomycota</taxon>
        <taxon>Pucciniomycotina</taxon>
        <taxon>Pucciniomycetes</taxon>
        <taxon>Pucciniales</taxon>
        <taxon>Pucciniaceae</taxon>
        <taxon>Puccinia</taxon>
    </lineage>
</organism>